<keyword evidence="3" id="KW-1185">Reference proteome</keyword>
<proteinExistence type="predicted"/>
<evidence type="ECO:0000256" key="1">
    <source>
        <dbReference type="SAM" id="Phobius"/>
    </source>
</evidence>
<keyword evidence="1" id="KW-1133">Transmembrane helix</keyword>
<gene>
    <name evidence="2" type="ORF">J3R30DRAFT_3507000</name>
</gene>
<organism evidence="2 3">
    <name type="scientific">Lentinula aciculospora</name>
    <dbReference type="NCBI Taxonomy" id="153920"/>
    <lineage>
        <taxon>Eukaryota</taxon>
        <taxon>Fungi</taxon>
        <taxon>Dikarya</taxon>
        <taxon>Basidiomycota</taxon>
        <taxon>Agaricomycotina</taxon>
        <taxon>Agaricomycetes</taxon>
        <taxon>Agaricomycetidae</taxon>
        <taxon>Agaricales</taxon>
        <taxon>Marasmiineae</taxon>
        <taxon>Omphalotaceae</taxon>
        <taxon>Lentinula</taxon>
    </lineage>
</organism>
<dbReference type="EMBL" id="JAOTPV010000016">
    <property type="protein sequence ID" value="KAJ4474242.1"/>
    <property type="molecule type" value="Genomic_DNA"/>
</dbReference>
<name>A0A9W9A4M9_9AGAR</name>
<evidence type="ECO:0000313" key="3">
    <source>
        <dbReference type="Proteomes" id="UP001150266"/>
    </source>
</evidence>
<dbReference type="Proteomes" id="UP001150266">
    <property type="component" value="Unassembled WGS sequence"/>
</dbReference>
<feature type="transmembrane region" description="Helical" evidence="1">
    <location>
        <begin position="105"/>
        <end position="123"/>
    </location>
</feature>
<evidence type="ECO:0000313" key="2">
    <source>
        <dbReference type="EMBL" id="KAJ4474242.1"/>
    </source>
</evidence>
<dbReference type="AlphaFoldDB" id="A0A9W9A4M9"/>
<keyword evidence="1" id="KW-0472">Membrane</keyword>
<comment type="caution">
    <text evidence="2">The sequence shown here is derived from an EMBL/GenBank/DDBJ whole genome shotgun (WGS) entry which is preliminary data.</text>
</comment>
<protein>
    <submittedName>
        <fullName evidence="2">Uncharacterized protein</fullName>
    </submittedName>
</protein>
<sequence>MRSRYQHQLRLHRPVLVVVPHLTMLSTLSTHELHNPLYLNLTFIFSHFPCNFFPNPRQHPRSTSGFPQFSNPLLPHPNALPLQHSHHLRKPEPEPVLLSPGAKRLLGLFLGLWITYILPYSYIQTPLAKLAGSSRDSRSPEWPFPRATFGGNPPIYSLASNCGELEKHQPRVTYAHHFRHMGTFSFFPFLIHPFFHRD</sequence>
<reference evidence="2" key="1">
    <citation type="submission" date="2022-08" db="EMBL/GenBank/DDBJ databases">
        <title>A Global Phylogenomic Analysis of the Shiitake Genus Lentinula.</title>
        <authorList>
            <consortium name="DOE Joint Genome Institute"/>
            <person name="Sierra-Patev S."/>
            <person name="Min B."/>
            <person name="Naranjo-Ortiz M."/>
            <person name="Looney B."/>
            <person name="Konkel Z."/>
            <person name="Slot J.C."/>
            <person name="Sakamoto Y."/>
            <person name="Steenwyk J.L."/>
            <person name="Rokas A."/>
            <person name="Carro J."/>
            <person name="Camarero S."/>
            <person name="Ferreira P."/>
            <person name="Molpeceres G."/>
            <person name="Ruiz-Duenas F.J."/>
            <person name="Serrano A."/>
            <person name="Henrissat B."/>
            <person name="Drula E."/>
            <person name="Hughes K.W."/>
            <person name="Mata J.L."/>
            <person name="Ishikawa N.K."/>
            <person name="Vargas-Isla R."/>
            <person name="Ushijima S."/>
            <person name="Smith C.A."/>
            <person name="Ahrendt S."/>
            <person name="Andreopoulos W."/>
            <person name="He G."/>
            <person name="Labutti K."/>
            <person name="Lipzen A."/>
            <person name="Ng V."/>
            <person name="Riley R."/>
            <person name="Sandor L."/>
            <person name="Barry K."/>
            <person name="Martinez A.T."/>
            <person name="Xiao Y."/>
            <person name="Gibbons J.G."/>
            <person name="Terashima K."/>
            <person name="Grigoriev I.V."/>
            <person name="Hibbett D.S."/>
        </authorList>
    </citation>
    <scope>NUCLEOTIDE SEQUENCE</scope>
    <source>
        <strain evidence="2">JLM2183</strain>
    </source>
</reference>
<keyword evidence="1" id="KW-0812">Transmembrane</keyword>
<accession>A0A9W9A4M9</accession>